<dbReference type="SUPFAM" id="SSF54001">
    <property type="entry name" value="Cysteine proteinases"/>
    <property type="match status" value="1"/>
</dbReference>
<dbReference type="InterPro" id="IPR038765">
    <property type="entry name" value="Papain-like_cys_pep_sf"/>
</dbReference>
<dbReference type="RefSeq" id="WP_014731725.1">
    <property type="nucleotide sequence ID" value="NC_017934.1"/>
</dbReference>
<dbReference type="eggNOG" id="COG4870">
    <property type="taxonomic scope" value="Bacteria"/>
</dbReference>
<dbReference type="HOGENOM" id="CLU_295927_0_0_0"/>
<feature type="region of interest" description="Disordered" evidence="1">
    <location>
        <begin position="122"/>
        <end position="141"/>
    </location>
</feature>
<keyword evidence="3" id="KW-1185">Reference proteome</keyword>
<proteinExistence type="predicted"/>
<reference evidence="2 3" key="1">
    <citation type="journal article" date="2012" name="Genome Biol. Evol.">
        <title>Genome Sequence of the Mesophilic Thermotogales Bacterium Mesotoga prima MesG1.Ag.4.2 Reveals the Largest Thermotogales Genome To Date.</title>
        <authorList>
            <person name="Zhaxybayeva O."/>
            <person name="Swithers K.S."/>
            <person name="Foght J."/>
            <person name="Green A.G."/>
            <person name="Bruce D."/>
            <person name="Detter C."/>
            <person name="Han S."/>
            <person name="Teshima H."/>
            <person name="Han J."/>
            <person name="Woyke T."/>
            <person name="Pitluck S."/>
            <person name="Nolan M."/>
            <person name="Ivanova N."/>
            <person name="Pati A."/>
            <person name="Land M.L."/>
            <person name="Dlutek M."/>
            <person name="Doolittle W.F."/>
            <person name="Noll K.M."/>
            <person name="Nesbo C.L."/>
        </authorList>
    </citation>
    <scope>NUCLEOTIDE SEQUENCE [LARGE SCALE GENOMIC DNA]</scope>
    <source>
        <strain evidence="3">mesG1.Ag.4.2</strain>
    </source>
</reference>
<dbReference type="InterPro" id="IPR013783">
    <property type="entry name" value="Ig-like_fold"/>
</dbReference>
<evidence type="ECO:0000313" key="2">
    <source>
        <dbReference type="EMBL" id="AFK07977.1"/>
    </source>
</evidence>
<dbReference type="GeneID" id="87108069"/>
<sequence precursor="true">MKKYILFVLSLSLIFLLLGCPAMNKSPEVVKLDGANGKVTTSSCTFLWSGSDTDGSIIRYEYRKDSADWESNGNETVYTWSEYSEGEHTFEVRALDNEGAYSETIVWSFNYDPPNVPPAVTKTGGVEGETEESSNTFSWNGNDPDGEIVRFELRKDSGEWIDTELSDEYTWNGYSEGEHTFEVRALDNEGAYSEITIWIFNYDPPNVPPVVTKTGGVERETEESSNTFSWNGNDPDGEIVRFELRKDSGEWIDTELSDEYTWNGYSEGEHTFEVRALDNEGAYSETIVWSFNYDPPNVPPAVTKTGGLEGETDNATNAFSWSGNDPDGTIVEYEYRKDTGAWIVNGMENEYVWGDYSIGNHSFEVRARDDEGLYSPTLVWNFEYVPHNNAPTVTKTGGIEGDTTRYLNTFTWTGSDSDGSIERYEYRKDRGDWISVGTDLSYTWRGYSEGNHVFEVRALDDGGAYSQIVIWSFTYSYANQPPVITKTGGLEGDIYVSSNSFSWTGSDSDGTIAKYEYRKDNGDWVDFGLGTNYTWSGYSEGSHSFRVRGRDDRGAYSEEALWSFTYSIPPQEMGAFKVVNSWGVGGWENVPDGFLYITYEAMKENQVRCFTIDPREDYEPRAIAVFEISHGIRDDCEITVGIGNPSSPIREKRFDDYSYRGGQHPFPDNKMVLDITELLPFEDETLFLKVFDSFSDFTTGSIEFFSVEVFDNYQSGTPVAIYTSTETPKNTVNNSFVNVQIHNVVAAQGSSYYLSSIRQGLSTEMLELLKADLGVLEEGRNYNEIIDGHGTGLRPPSEDDWDEIARTWHLMDGFSVQGSLPSTLDHSVSMYFPPVGDQGGEGSCVAFSNGYYTSTFYEARDRGWDLSGASWTNGGEPTPSYQNRIFSPDFIYHQINDGEDGGSSYLDAQKLLSRVGVSSWEKMPYDTSDHTSWPSESAWREAPRYRNGMNVISYLTVRTDQDILTIKSYLAAGYLVSVSIDANQYKNLTEKDVWNTSTYIYPDTNHANTIVGYDDNFNGSL</sequence>
<dbReference type="eggNOG" id="COG3209">
    <property type="taxonomic scope" value="Bacteria"/>
</dbReference>
<dbReference type="Gene3D" id="2.60.40.10">
    <property type="entry name" value="Immunoglobulins"/>
    <property type="match status" value="3"/>
</dbReference>
<dbReference type="Gene3D" id="3.90.70.10">
    <property type="entry name" value="Cysteine proteinases"/>
    <property type="match status" value="1"/>
</dbReference>
<accession>I2F7S4</accession>
<name>I2F7S4_9BACT</name>
<evidence type="ECO:0000256" key="1">
    <source>
        <dbReference type="SAM" id="MobiDB-lite"/>
    </source>
</evidence>
<dbReference type="PROSITE" id="PS51257">
    <property type="entry name" value="PROKAR_LIPOPROTEIN"/>
    <property type="match status" value="1"/>
</dbReference>
<evidence type="ECO:0000313" key="3">
    <source>
        <dbReference type="Proteomes" id="UP000002881"/>
    </source>
</evidence>
<dbReference type="EMBL" id="CP003532">
    <property type="protein sequence ID" value="AFK07977.1"/>
    <property type="molecule type" value="Genomic_DNA"/>
</dbReference>
<dbReference type="AlphaFoldDB" id="I2F7S4"/>
<gene>
    <name evidence="2" type="ORF">Theba_2352</name>
</gene>
<dbReference type="CDD" id="cd02619">
    <property type="entry name" value="Peptidase_C1"/>
    <property type="match status" value="1"/>
</dbReference>
<protein>
    <submittedName>
        <fullName evidence="2">Uncharacterized protein</fullName>
    </submittedName>
</protein>
<organism evidence="2 3">
    <name type="scientific">Mesotoga prima MesG1.Ag.4.2</name>
    <dbReference type="NCBI Taxonomy" id="660470"/>
    <lineage>
        <taxon>Bacteria</taxon>
        <taxon>Thermotogati</taxon>
        <taxon>Thermotogota</taxon>
        <taxon>Thermotogae</taxon>
        <taxon>Kosmotogales</taxon>
        <taxon>Kosmotogaceae</taxon>
        <taxon>Mesotoga</taxon>
    </lineage>
</organism>
<dbReference type="Proteomes" id="UP000002881">
    <property type="component" value="Chromosome"/>
</dbReference>
<dbReference type="KEGG" id="mpg:Theba_2352"/>